<evidence type="ECO:0000256" key="1">
    <source>
        <dbReference type="SAM" id="MobiDB-lite"/>
    </source>
</evidence>
<dbReference type="Pfam" id="PF01476">
    <property type="entry name" value="LysM"/>
    <property type="match status" value="2"/>
</dbReference>
<feature type="domain" description="LysM" evidence="2">
    <location>
        <begin position="95"/>
        <end position="139"/>
    </location>
</feature>
<dbReference type="Gene3D" id="3.40.50.2300">
    <property type="match status" value="2"/>
</dbReference>
<dbReference type="PANTHER" id="PTHR33734">
    <property type="entry name" value="LYSM DOMAIN-CONTAINING GPI-ANCHORED PROTEIN 2"/>
    <property type="match status" value="1"/>
</dbReference>
<evidence type="ECO:0000259" key="2">
    <source>
        <dbReference type="PROSITE" id="PS51782"/>
    </source>
</evidence>
<organism evidence="3 4">
    <name type="scientific">Candidatus Merdimorpha stercoravium</name>
    <dbReference type="NCBI Taxonomy" id="2840863"/>
    <lineage>
        <taxon>Bacteria</taxon>
        <taxon>Pseudomonadati</taxon>
        <taxon>Bacteroidota</taxon>
        <taxon>Flavobacteriia</taxon>
        <taxon>Flavobacteriales</taxon>
        <taxon>Candidatus Merdimorpha</taxon>
    </lineage>
</organism>
<dbReference type="InterPro" id="IPR028082">
    <property type="entry name" value="Peripla_BP_I"/>
</dbReference>
<dbReference type="SMART" id="SM00257">
    <property type="entry name" value="LysM"/>
    <property type="match status" value="2"/>
</dbReference>
<dbReference type="Proteomes" id="UP000824161">
    <property type="component" value="Unassembled WGS sequence"/>
</dbReference>
<proteinExistence type="predicted"/>
<gene>
    <name evidence="3" type="ORF">IAC44_01025</name>
</gene>
<dbReference type="PANTHER" id="PTHR33734:SF22">
    <property type="entry name" value="MEMBRANE-BOUND LYTIC MUREIN TRANSGLYCOSYLASE D"/>
    <property type="match status" value="1"/>
</dbReference>
<feature type="region of interest" description="Disordered" evidence="1">
    <location>
        <begin position="145"/>
        <end position="205"/>
    </location>
</feature>
<dbReference type="EMBL" id="DVLY01000022">
    <property type="protein sequence ID" value="HIT97400.1"/>
    <property type="molecule type" value="Genomic_DNA"/>
</dbReference>
<evidence type="ECO:0000313" key="4">
    <source>
        <dbReference type="Proteomes" id="UP000824161"/>
    </source>
</evidence>
<dbReference type="SUPFAM" id="SSF53822">
    <property type="entry name" value="Periplasmic binding protein-like I"/>
    <property type="match status" value="1"/>
</dbReference>
<dbReference type="CDD" id="cd00118">
    <property type="entry name" value="LysM"/>
    <property type="match status" value="2"/>
</dbReference>
<dbReference type="InterPro" id="IPR018392">
    <property type="entry name" value="LysM"/>
</dbReference>
<evidence type="ECO:0000313" key="3">
    <source>
        <dbReference type="EMBL" id="HIT97400.1"/>
    </source>
</evidence>
<sequence>MFLLAGWALSADAQAVETYRVKKSDTMQTIADRFGLSVEELLEYNQAYKTRELRARDILIIPSRKERKKLQQQREQAAAQAVPPAPVAQQPVEFATHVVAPKETVYGISRQWGITQDQLKEYNPELKTSVLKIGMTLRIPVMGSPETAPAVQAPPEARPQDTSSSVASQTDRRSEPPVRKPQEEGPDRRQAGYPPVPTDPWRQGNDAFSLHQASQLNVRRALRVDVLLPFYLDRADSLVGETPARRLADSNVALGFYMGVRMALDSLAGQGLVAQVRVFDTRRDTLAIDSLMAAHDFSQTDVVIGPLYAEVAERAARNLRGRKAIVVSPLSLRHDVVSSPNILQVSAPAEDLQRAILRYLQDNLSPDRKVILVASSTGQGTLIARVKSALAQRGIASVEVLDTDLGENAARLSGMIRQGVSPVLIVPSLTGSTVAEVYQAVELSNRLDPVEVYAFESNTAAGKLMREAQGQAASRVRFVYADRMFENTGRAQYNDFVRSFRRHYREFPGTYSLVGFDVTYDVLSRMAVEPDNETALTSYPSEQVADRFRFIKYLGGGYVNTEVFILMHTPDRGTVLLY</sequence>
<dbReference type="Gene3D" id="3.10.350.10">
    <property type="entry name" value="LysM domain"/>
    <property type="match status" value="2"/>
</dbReference>
<feature type="domain" description="LysM" evidence="2">
    <location>
        <begin position="17"/>
        <end position="61"/>
    </location>
</feature>
<accession>A0A9D1KTW2</accession>
<dbReference type="AlphaFoldDB" id="A0A9D1KTW2"/>
<dbReference type="SUPFAM" id="SSF54106">
    <property type="entry name" value="LysM domain"/>
    <property type="match status" value="2"/>
</dbReference>
<feature type="compositionally biased region" description="Basic and acidic residues" evidence="1">
    <location>
        <begin position="170"/>
        <end position="190"/>
    </location>
</feature>
<reference evidence="3" key="2">
    <citation type="journal article" date="2021" name="PeerJ">
        <title>Extensive microbial diversity within the chicken gut microbiome revealed by metagenomics and culture.</title>
        <authorList>
            <person name="Gilroy R."/>
            <person name="Ravi A."/>
            <person name="Getino M."/>
            <person name="Pursley I."/>
            <person name="Horton D.L."/>
            <person name="Alikhan N.F."/>
            <person name="Baker D."/>
            <person name="Gharbi K."/>
            <person name="Hall N."/>
            <person name="Watson M."/>
            <person name="Adriaenssens E.M."/>
            <person name="Foster-Nyarko E."/>
            <person name="Jarju S."/>
            <person name="Secka A."/>
            <person name="Antonio M."/>
            <person name="Oren A."/>
            <person name="Chaudhuri R.R."/>
            <person name="La Ragione R."/>
            <person name="Hildebrand F."/>
            <person name="Pallen M.J."/>
        </authorList>
    </citation>
    <scope>NUCLEOTIDE SEQUENCE</scope>
    <source>
        <strain evidence="3">1383</strain>
    </source>
</reference>
<dbReference type="GO" id="GO:0008932">
    <property type="term" value="F:lytic endotransglycosylase activity"/>
    <property type="evidence" value="ECO:0007669"/>
    <property type="project" value="TreeGrafter"/>
</dbReference>
<dbReference type="PROSITE" id="PS51782">
    <property type="entry name" value="LYSM"/>
    <property type="match status" value="2"/>
</dbReference>
<feature type="compositionally biased region" description="Polar residues" evidence="1">
    <location>
        <begin position="160"/>
        <end position="169"/>
    </location>
</feature>
<name>A0A9D1KTW2_9FLAO</name>
<protein>
    <submittedName>
        <fullName evidence="3">LysM peptidoglycan-binding domain-containing protein</fullName>
    </submittedName>
</protein>
<comment type="caution">
    <text evidence="3">The sequence shown here is derived from an EMBL/GenBank/DDBJ whole genome shotgun (WGS) entry which is preliminary data.</text>
</comment>
<reference evidence="3" key="1">
    <citation type="submission" date="2020-10" db="EMBL/GenBank/DDBJ databases">
        <authorList>
            <person name="Gilroy R."/>
        </authorList>
    </citation>
    <scope>NUCLEOTIDE SEQUENCE</scope>
    <source>
        <strain evidence="3">1383</strain>
    </source>
</reference>
<dbReference type="InterPro" id="IPR036779">
    <property type="entry name" value="LysM_dom_sf"/>
</dbReference>